<sequence length="262" mass="29898">MLHPTMFSIELHHGGKFTKFPGLRYIEGLVAYIDVVNIEEFLVHEMDSIMSYLGYVVPPVIHYQLCLPNEGLDFGLRALSNDDDVHNLSKYDSENKLIKVYTEHGQTTLVTYFMSPNGPRRVIIEEIEKMRNHLSPYPILLVLNWWNLKFVRLSRCRGWKPTKGSLSCSKKLCLDWVDKGGIGVVEGDQVVDSVTTNADVEMVENLVNEGVKEGHIIANEGVEEGHIVVNEQHQANEVPFENNYSIEEEMLKDLDFDPFYGV</sequence>
<name>A0A9R1V9L1_LACSA</name>
<dbReference type="EMBL" id="NBSK02000006">
    <property type="protein sequence ID" value="KAJ0200726.1"/>
    <property type="molecule type" value="Genomic_DNA"/>
</dbReference>
<keyword evidence="3" id="KW-1185">Reference proteome</keyword>
<organism evidence="2 3">
    <name type="scientific">Lactuca sativa</name>
    <name type="common">Garden lettuce</name>
    <dbReference type="NCBI Taxonomy" id="4236"/>
    <lineage>
        <taxon>Eukaryota</taxon>
        <taxon>Viridiplantae</taxon>
        <taxon>Streptophyta</taxon>
        <taxon>Embryophyta</taxon>
        <taxon>Tracheophyta</taxon>
        <taxon>Spermatophyta</taxon>
        <taxon>Magnoliopsida</taxon>
        <taxon>eudicotyledons</taxon>
        <taxon>Gunneridae</taxon>
        <taxon>Pentapetalae</taxon>
        <taxon>asterids</taxon>
        <taxon>campanulids</taxon>
        <taxon>Asterales</taxon>
        <taxon>Asteraceae</taxon>
        <taxon>Cichorioideae</taxon>
        <taxon>Cichorieae</taxon>
        <taxon>Lactucinae</taxon>
        <taxon>Lactuca</taxon>
    </lineage>
</organism>
<reference evidence="2 3" key="1">
    <citation type="journal article" date="2017" name="Nat. Commun.">
        <title>Genome assembly with in vitro proximity ligation data and whole-genome triplication in lettuce.</title>
        <authorList>
            <person name="Reyes-Chin-Wo S."/>
            <person name="Wang Z."/>
            <person name="Yang X."/>
            <person name="Kozik A."/>
            <person name="Arikit S."/>
            <person name="Song C."/>
            <person name="Xia L."/>
            <person name="Froenicke L."/>
            <person name="Lavelle D.O."/>
            <person name="Truco M.J."/>
            <person name="Xia R."/>
            <person name="Zhu S."/>
            <person name="Xu C."/>
            <person name="Xu H."/>
            <person name="Xu X."/>
            <person name="Cox K."/>
            <person name="Korf I."/>
            <person name="Meyers B.C."/>
            <person name="Michelmore R.W."/>
        </authorList>
    </citation>
    <scope>NUCLEOTIDE SEQUENCE [LARGE SCALE GENOMIC DNA]</scope>
    <source>
        <strain evidence="3">cv. Salinas</strain>
        <tissue evidence="2">Seedlings</tissue>
    </source>
</reference>
<gene>
    <name evidence="2" type="ORF">LSAT_V11C600299290</name>
</gene>
<evidence type="ECO:0000313" key="3">
    <source>
        <dbReference type="Proteomes" id="UP000235145"/>
    </source>
</evidence>
<dbReference type="InterPro" id="IPR058594">
    <property type="entry name" value="PB1-like_dom_pln"/>
</dbReference>
<evidence type="ECO:0000259" key="1">
    <source>
        <dbReference type="Pfam" id="PF26130"/>
    </source>
</evidence>
<protein>
    <recommendedName>
        <fullName evidence="1">PB1-like domain-containing protein</fullName>
    </recommendedName>
</protein>
<dbReference type="AlphaFoldDB" id="A0A9R1V9L1"/>
<accession>A0A9R1V9L1</accession>
<dbReference type="Proteomes" id="UP000235145">
    <property type="component" value="Unassembled WGS sequence"/>
</dbReference>
<proteinExistence type="predicted"/>
<dbReference type="Pfam" id="PF26130">
    <property type="entry name" value="PB1-like"/>
    <property type="match status" value="1"/>
</dbReference>
<feature type="domain" description="PB1-like" evidence="1">
    <location>
        <begin position="6"/>
        <end position="104"/>
    </location>
</feature>
<comment type="caution">
    <text evidence="2">The sequence shown here is derived from an EMBL/GenBank/DDBJ whole genome shotgun (WGS) entry which is preliminary data.</text>
</comment>
<evidence type="ECO:0000313" key="2">
    <source>
        <dbReference type="EMBL" id="KAJ0200726.1"/>
    </source>
</evidence>